<dbReference type="PANTHER" id="PTHR42760">
    <property type="entry name" value="SHORT-CHAIN DEHYDROGENASES/REDUCTASES FAMILY MEMBER"/>
    <property type="match status" value="1"/>
</dbReference>
<dbReference type="GO" id="GO:0004316">
    <property type="term" value="F:3-oxoacyl-[acyl-carrier-protein] reductase (NADPH) activity"/>
    <property type="evidence" value="ECO:0007669"/>
    <property type="project" value="UniProtKB-EC"/>
</dbReference>
<evidence type="ECO:0000256" key="1">
    <source>
        <dbReference type="ARBA" id="ARBA00006484"/>
    </source>
</evidence>
<dbReference type="SUPFAM" id="SSF51735">
    <property type="entry name" value="NAD(P)-binding Rossmann-fold domains"/>
    <property type="match status" value="1"/>
</dbReference>
<feature type="domain" description="Ketoreductase" evidence="3">
    <location>
        <begin position="8"/>
        <end position="188"/>
    </location>
</feature>
<sequence>METILSEQTVLVTGGGTGIGKAIAHAFAAAGCSVLIAGRREDKLQEAALEFQGEPVISTSICDVTNRESVATLFEQAKKQMGRVDILVNSAGMNVPNRLMETLTPDDWDKLISVNATGTYNTIYSVLPIMKQQQSGLIINISSVSGIRAGLLGGVGYNASKYAMSALGLTVAQEVKDDGIRVTNIYPGEVDTPILKNRLVPISEEHRSRILQPEDIAFTVLMVAHLPPRAHVPELTIMPASQSFV</sequence>
<dbReference type="PROSITE" id="PS00061">
    <property type="entry name" value="ADH_SHORT"/>
    <property type="match status" value="1"/>
</dbReference>
<dbReference type="Pfam" id="PF00106">
    <property type="entry name" value="adh_short"/>
    <property type="match status" value="1"/>
</dbReference>
<dbReference type="PRINTS" id="PR00081">
    <property type="entry name" value="GDHRDH"/>
</dbReference>
<keyword evidence="2 4" id="KW-0560">Oxidoreductase</keyword>
<dbReference type="InterPro" id="IPR020904">
    <property type="entry name" value="Sc_DH/Rdtase_CS"/>
</dbReference>
<name>A0A3B1DI39_9ZZZZ</name>
<organism evidence="4">
    <name type="scientific">hydrothermal vent metagenome</name>
    <dbReference type="NCBI Taxonomy" id="652676"/>
    <lineage>
        <taxon>unclassified sequences</taxon>
        <taxon>metagenomes</taxon>
        <taxon>ecological metagenomes</taxon>
    </lineage>
</organism>
<reference evidence="4" key="1">
    <citation type="submission" date="2018-06" db="EMBL/GenBank/DDBJ databases">
        <authorList>
            <person name="Zhirakovskaya E."/>
        </authorList>
    </citation>
    <scope>NUCLEOTIDE SEQUENCE</scope>
</reference>
<dbReference type="SMART" id="SM00822">
    <property type="entry name" value="PKS_KR"/>
    <property type="match status" value="1"/>
</dbReference>
<dbReference type="PANTHER" id="PTHR42760:SF40">
    <property type="entry name" value="3-OXOACYL-[ACYL-CARRIER-PROTEIN] REDUCTASE, CHLOROPLASTIC"/>
    <property type="match status" value="1"/>
</dbReference>
<dbReference type="Gene3D" id="3.40.50.720">
    <property type="entry name" value="NAD(P)-binding Rossmann-like Domain"/>
    <property type="match status" value="1"/>
</dbReference>
<dbReference type="FunFam" id="3.40.50.720:FF:000047">
    <property type="entry name" value="NADP-dependent L-serine/L-allo-threonine dehydrogenase"/>
    <property type="match status" value="1"/>
</dbReference>
<proteinExistence type="inferred from homology"/>
<dbReference type="InterPro" id="IPR002347">
    <property type="entry name" value="SDR_fam"/>
</dbReference>
<comment type="similarity">
    <text evidence="1">Belongs to the short-chain dehydrogenases/reductases (SDR) family.</text>
</comment>
<protein>
    <submittedName>
        <fullName evidence="4">3-oxoacyl-[acyl-carrier protein] reductase</fullName>
        <ecNumber evidence="4">1.1.1.100</ecNumber>
    </submittedName>
</protein>
<dbReference type="EMBL" id="UOGL01000055">
    <property type="protein sequence ID" value="VAX36443.1"/>
    <property type="molecule type" value="Genomic_DNA"/>
</dbReference>
<dbReference type="InterPro" id="IPR036291">
    <property type="entry name" value="NAD(P)-bd_dom_sf"/>
</dbReference>
<dbReference type="EC" id="1.1.1.100" evidence="4"/>
<dbReference type="GO" id="GO:0030497">
    <property type="term" value="P:fatty acid elongation"/>
    <property type="evidence" value="ECO:0007669"/>
    <property type="project" value="TreeGrafter"/>
</dbReference>
<dbReference type="CDD" id="cd05233">
    <property type="entry name" value="SDR_c"/>
    <property type="match status" value="1"/>
</dbReference>
<dbReference type="AlphaFoldDB" id="A0A3B1DI39"/>
<gene>
    <name evidence="4" type="ORF">MNBD_PLANCTO02-480</name>
</gene>
<evidence type="ECO:0000256" key="2">
    <source>
        <dbReference type="ARBA" id="ARBA00023002"/>
    </source>
</evidence>
<dbReference type="PRINTS" id="PR00080">
    <property type="entry name" value="SDRFAMILY"/>
</dbReference>
<dbReference type="InterPro" id="IPR057326">
    <property type="entry name" value="KR_dom"/>
</dbReference>
<accession>A0A3B1DI39</accession>
<evidence type="ECO:0000259" key="3">
    <source>
        <dbReference type="SMART" id="SM00822"/>
    </source>
</evidence>
<evidence type="ECO:0000313" key="4">
    <source>
        <dbReference type="EMBL" id="VAX36443.1"/>
    </source>
</evidence>